<evidence type="ECO:0000313" key="2">
    <source>
        <dbReference type="Proteomes" id="UP001066276"/>
    </source>
</evidence>
<name>A0AAV7QES4_PLEWA</name>
<gene>
    <name evidence="1" type="ORF">NDU88_003396</name>
</gene>
<dbReference type="EMBL" id="JANPWB010000010">
    <property type="protein sequence ID" value="KAJ1136983.1"/>
    <property type="molecule type" value="Genomic_DNA"/>
</dbReference>
<sequence length="161" mass="18820">MVRYLDRYVMTMKEKGQIFNDRGKAPPRQDSPVFFRYIISLKRRLKKTIQNTSGTPKAGSRLYTRSVEKWSLVLPSGAPRIGSRLYTRPVKVYIEAGQKTTFYRPRIKTRADSRRAAWQDKRPLLYRPRIKTRAGFRRAACILDCFLQATFETDNIPKENG</sequence>
<dbReference type="Proteomes" id="UP001066276">
    <property type="component" value="Chromosome 6"/>
</dbReference>
<reference evidence="1" key="1">
    <citation type="journal article" date="2022" name="bioRxiv">
        <title>Sequencing and chromosome-scale assembly of the giantPleurodeles waltlgenome.</title>
        <authorList>
            <person name="Brown T."/>
            <person name="Elewa A."/>
            <person name="Iarovenko S."/>
            <person name="Subramanian E."/>
            <person name="Araus A.J."/>
            <person name="Petzold A."/>
            <person name="Susuki M."/>
            <person name="Suzuki K.-i.T."/>
            <person name="Hayashi T."/>
            <person name="Toyoda A."/>
            <person name="Oliveira C."/>
            <person name="Osipova E."/>
            <person name="Leigh N.D."/>
            <person name="Simon A."/>
            <person name="Yun M.H."/>
        </authorList>
    </citation>
    <scope>NUCLEOTIDE SEQUENCE</scope>
    <source>
        <strain evidence="1">20211129_DDA</strain>
        <tissue evidence="1">Liver</tissue>
    </source>
</reference>
<proteinExistence type="predicted"/>
<comment type="caution">
    <text evidence="1">The sequence shown here is derived from an EMBL/GenBank/DDBJ whole genome shotgun (WGS) entry which is preliminary data.</text>
</comment>
<evidence type="ECO:0000313" key="1">
    <source>
        <dbReference type="EMBL" id="KAJ1136983.1"/>
    </source>
</evidence>
<keyword evidence="2" id="KW-1185">Reference proteome</keyword>
<organism evidence="1 2">
    <name type="scientific">Pleurodeles waltl</name>
    <name type="common">Iberian ribbed newt</name>
    <dbReference type="NCBI Taxonomy" id="8319"/>
    <lineage>
        <taxon>Eukaryota</taxon>
        <taxon>Metazoa</taxon>
        <taxon>Chordata</taxon>
        <taxon>Craniata</taxon>
        <taxon>Vertebrata</taxon>
        <taxon>Euteleostomi</taxon>
        <taxon>Amphibia</taxon>
        <taxon>Batrachia</taxon>
        <taxon>Caudata</taxon>
        <taxon>Salamandroidea</taxon>
        <taxon>Salamandridae</taxon>
        <taxon>Pleurodelinae</taxon>
        <taxon>Pleurodeles</taxon>
    </lineage>
</organism>
<dbReference type="AlphaFoldDB" id="A0AAV7QES4"/>
<protein>
    <submittedName>
        <fullName evidence="1">Uncharacterized protein</fullName>
    </submittedName>
</protein>
<accession>A0AAV7QES4</accession>